<evidence type="ECO:0000256" key="1">
    <source>
        <dbReference type="ARBA" id="ARBA00004651"/>
    </source>
</evidence>
<dbReference type="PATRIC" id="fig|1359153.3.peg.1280"/>
<evidence type="ECO:0000256" key="3">
    <source>
        <dbReference type="ARBA" id="ARBA00022989"/>
    </source>
</evidence>
<keyword evidence="3 5" id="KW-1133">Transmembrane helix</keyword>
<feature type="transmembrane region" description="Helical" evidence="5">
    <location>
        <begin position="14"/>
        <end position="32"/>
    </location>
</feature>
<keyword evidence="2 5" id="KW-0812">Transmembrane</keyword>
<evidence type="ECO:0000256" key="2">
    <source>
        <dbReference type="ARBA" id="ARBA00022692"/>
    </source>
</evidence>
<organism evidence="6 7">
    <name type="scientific">Anaplasma phagocytophilum str. ApNP</name>
    <dbReference type="NCBI Taxonomy" id="1359153"/>
    <lineage>
        <taxon>Bacteria</taxon>
        <taxon>Pseudomonadati</taxon>
        <taxon>Pseudomonadota</taxon>
        <taxon>Alphaproteobacteria</taxon>
        <taxon>Rickettsiales</taxon>
        <taxon>Anaplasmataceae</taxon>
        <taxon>Anaplasma</taxon>
        <taxon>phagocytophilum group</taxon>
    </lineage>
</organism>
<evidence type="ECO:0000313" key="6">
    <source>
        <dbReference type="EMBL" id="KJV67756.1"/>
    </source>
</evidence>
<dbReference type="AlphaFoldDB" id="A0A0F3NJ11"/>
<dbReference type="InterPro" id="IPR036640">
    <property type="entry name" value="ABC1_TM_sf"/>
</dbReference>
<reference evidence="6 7" key="1">
    <citation type="submission" date="2015-01" db="EMBL/GenBank/DDBJ databases">
        <title>Genome Sequencing of Rickettsiales.</title>
        <authorList>
            <person name="Daugherty S.C."/>
            <person name="Su Q."/>
            <person name="Abolude K."/>
            <person name="Beier-Sexton M."/>
            <person name="Carlyon J.A."/>
            <person name="Carter R."/>
            <person name="Day N.P."/>
            <person name="Dumler S.J."/>
            <person name="Dyachenko V."/>
            <person name="Godinez A."/>
            <person name="Kurtti T.J."/>
            <person name="Lichay M."/>
            <person name="Mullins K.E."/>
            <person name="Ott S."/>
            <person name="Pappas-Brown V."/>
            <person name="Paris D.H."/>
            <person name="Patel P."/>
            <person name="Richards A.L."/>
            <person name="Sadzewicz L."/>
            <person name="Sears K."/>
            <person name="Seidman D."/>
            <person name="Sengamalay N."/>
            <person name="Stenos J."/>
            <person name="Tallon L.J."/>
            <person name="Vincent G."/>
            <person name="Fraser C.M."/>
            <person name="Munderloh U."/>
            <person name="Dunning-Hotopp J.C."/>
        </authorList>
    </citation>
    <scope>NUCLEOTIDE SEQUENCE [LARGE SCALE GENOMIC DNA]</scope>
    <source>
        <strain evidence="6 7">ApNP</strain>
    </source>
</reference>
<gene>
    <name evidence="6" type="ORF">APHNP_1246</name>
</gene>
<sequence length="53" mass="5539">MRLLLSYIKPYKKYFLSAAAVVIISSGAILAFGRGLSALIDDGLFGGDAGFGL</sequence>
<dbReference type="GO" id="GO:0005886">
    <property type="term" value="C:plasma membrane"/>
    <property type="evidence" value="ECO:0007669"/>
    <property type="project" value="UniProtKB-SubCell"/>
</dbReference>
<dbReference type="GO" id="GO:0005524">
    <property type="term" value="F:ATP binding"/>
    <property type="evidence" value="ECO:0007669"/>
    <property type="project" value="InterPro"/>
</dbReference>
<dbReference type="Proteomes" id="UP000033385">
    <property type="component" value="Unassembled WGS sequence"/>
</dbReference>
<evidence type="ECO:0000256" key="4">
    <source>
        <dbReference type="ARBA" id="ARBA00023136"/>
    </source>
</evidence>
<dbReference type="SUPFAM" id="SSF90123">
    <property type="entry name" value="ABC transporter transmembrane region"/>
    <property type="match status" value="1"/>
</dbReference>
<evidence type="ECO:0000313" key="7">
    <source>
        <dbReference type="Proteomes" id="UP000033385"/>
    </source>
</evidence>
<keyword evidence="4 5" id="KW-0472">Membrane</keyword>
<evidence type="ECO:0000256" key="5">
    <source>
        <dbReference type="SAM" id="Phobius"/>
    </source>
</evidence>
<proteinExistence type="predicted"/>
<name>A0A0F3NJ11_ANAPH</name>
<comment type="caution">
    <text evidence="6">The sequence shown here is derived from an EMBL/GenBank/DDBJ whole genome shotgun (WGS) entry which is preliminary data.</text>
</comment>
<accession>A0A0F3NJ11</accession>
<comment type="subcellular location">
    <subcellularLocation>
        <location evidence="1">Cell membrane</location>
        <topology evidence="1">Multi-pass membrane protein</topology>
    </subcellularLocation>
</comment>
<dbReference type="EMBL" id="LANW01000001">
    <property type="protein sequence ID" value="KJV67756.1"/>
    <property type="molecule type" value="Genomic_DNA"/>
</dbReference>
<protein>
    <submittedName>
        <fullName evidence="6">Uncharacterized protein</fullName>
    </submittedName>
</protein>